<reference evidence="7" key="1">
    <citation type="submission" date="2019-12" db="EMBL/GenBank/DDBJ databases">
        <title>Clostridiaceae gen. nov. sp. nov., isolated from sediment in Xinjiang, China.</title>
        <authorList>
            <person name="Zhang R."/>
        </authorList>
    </citation>
    <scope>NUCLEOTIDE SEQUENCE</scope>
    <source>
        <strain evidence="7">D2Q-11</strain>
    </source>
</reference>
<organism evidence="7 8">
    <name type="scientific">Anaeromonas frigoriresistens</name>
    <dbReference type="NCBI Taxonomy" id="2683708"/>
    <lineage>
        <taxon>Bacteria</taxon>
        <taxon>Bacillati</taxon>
        <taxon>Bacillota</taxon>
        <taxon>Tissierellia</taxon>
        <taxon>Tissierellales</taxon>
        <taxon>Thermohalobacteraceae</taxon>
        <taxon>Anaeromonas</taxon>
    </lineage>
</organism>
<evidence type="ECO:0000256" key="1">
    <source>
        <dbReference type="ARBA" id="ARBA00001933"/>
    </source>
</evidence>
<dbReference type="Gene3D" id="3.40.50.1100">
    <property type="match status" value="2"/>
</dbReference>
<dbReference type="PIRSF" id="PIRSF006278">
    <property type="entry name" value="ACCD_DCysDesulf"/>
    <property type="match status" value="1"/>
</dbReference>
<comment type="similarity">
    <text evidence="2">Belongs to the ACC deaminase/D-cysteine desulfhydrase family.</text>
</comment>
<dbReference type="GO" id="GO:0019148">
    <property type="term" value="F:D-cysteine desulfhydrase activity"/>
    <property type="evidence" value="ECO:0007669"/>
    <property type="project" value="TreeGrafter"/>
</dbReference>
<keyword evidence="8" id="KW-1185">Reference proteome</keyword>
<dbReference type="PANTHER" id="PTHR43780:SF2">
    <property type="entry name" value="1-AMINOCYCLOPROPANE-1-CARBOXYLATE DEAMINASE-RELATED"/>
    <property type="match status" value="1"/>
</dbReference>
<dbReference type="InterPro" id="IPR001926">
    <property type="entry name" value="TrpB-like_PALP"/>
</dbReference>
<sequence length="316" mass="35795">MKKVQLVVGKTPLYKLNSKYNNDIYIKRDDMTGLAFGGNKARKLEFFMGQVLENSYDYIVTYGSIHSNHCIMTAAAASILDIPCLLILAQLDDASHNHNNFLHHLFNAEVAWTKKDQVNNTIEYHMKRLRDKGKNPYFIPGGGHGNCGVQGYVEAYNEIEEQKKELNISFDYIFLASGTGTTQAGLIIGNHFTGNETEKIIGISIARNELRGKEEIFKSIKAYNEEFALTNFIDKKKINFIDDYICGGYGDFNDGILKVIKEISMKDGIILDPVYTGKAFWGMLKYLGQYDIKKKKILFIHTGGIPLVFSHSDRFK</sequence>
<evidence type="ECO:0000256" key="4">
    <source>
        <dbReference type="PIRSR" id="PIRSR006278-1"/>
    </source>
</evidence>
<comment type="cofactor">
    <cofactor evidence="1">
        <name>pyridoxal 5'-phosphate</name>
        <dbReference type="ChEBI" id="CHEBI:597326"/>
    </cofactor>
</comment>
<evidence type="ECO:0000313" key="7">
    <source>
        <dbReference type="EMBL" id="MBS4538824.1"/>
    </source>
</evidence>
<feature type="modified residue" description="N6-(pyridoxal phosphate)lysine" evidence="5">
    <location>
        <position position="40"/>
    </location>
</feature>
<dbReference type="AlphaFoldDB" id="A0A942Z977"/>
<evidence type="ECO:0000256" key="2">
    <source>
        <dbReference type="ARBA" id="ARBA00008639"/>
    </source>
</evidence>
<dbReference type="PANTHER" id="PTHR43780">
    <property type="entry name" value="1-AMINOCYCLOPROPANE-1-CARBOXYLATE DEAMINASE-RELATED"/>
    <property type="match status" value="1"/>
</dbReference>
<dbReference type="InterPro" id="IPR027278">
    <property type="entry name" value="ACCD_DCysDesulf"/>
</dbReference>
<proteinExistence type="inferred from homology"/>
<dbReference type="SUPFAM" id="SSF53686">
    <property type="entry name" value="Tryptophan synthase beta subunit-like PLP-dependent enzymes"/>
    <property type="match status" value="1"/>
</dbReference>
<dbReference type="GO" id="GO:1901605">
    <property type="term" value="P:alpha-amino acid metabolic process"/>
    <property type="evidence" value="ECO:0007669"/>
    <property type="project" value="UniProtKB-ARBA"/>
</dbReference>
<accession>A0A942Z977</accession>
<dbReference type="Pfam" id="PF00291">
    <property type="entry name" value="PALP"/>
    <property type="match status" value="1"/>
</dbReference>
<dbReference type="RefSeq" id="WP_203366744.1">
    <property type="nucleotide sequence ID" value="NZ_WSFT01000037.1"/>
</dbReference>
<dbReference type="InterPro" id="IPR036052">
    <property type="entry name" value="TrpB-like_PALP_sf"/>
</dbReference>
<protein>
    <submittedName>
        <fullName evidence="7">Pyridoxal-phosphate dependent enzyme</fullName>
    </submittedName>
</protein>
<dbReference type="EMBL" id="WSFT01000037">
    <property type="protein sequence ID" value="MBS4538824.1"/>
    <property type="molecule type" value="Genomic_DNA"/>
</dbReference>
<feature type="active site" description="Nucleophile" evidence="4">
    <location>
        <position position="67"/>
    </location>
</feature>
<evidence type="ECO:0000256" key="5">
    <source>
        <dbReference type="PIRSR" id="PIRSR006278-2"/>
    </source>
</evidence>
<name>A0A942Z977_9FIRM</name>
<gene>
    <name evidence="7" type="ORF">GOQ27_10130</name>
</gene>
<feature type="domain" description="Tryptophan synthase beta chain-like PALP" evidence="6">
    <location>
        <begin position="5"/>
        <end position="303"/>
    </location>
</feature>
<comment type="caution">
    <text evidence="7">The sequence shown here is derived from an EMBL/GenBank/DDBJ whole genome shotgun (WGS) entry which is preliminary data.</text>
</comment>
<evidence type="ECO:0000259" key="6">
    <source>
        <dbReference type="Pfam" id="PF00291"/>
    </source>
</evidence>
<dbReference type="Proteomes" id="UP000724672">
    <property type="component" value="Unassembled WGS sequence"/>
</dbReference>
<evidence type="ECO:0000313" key="8">
    <source>
        <dbReference type="Proteomes" id="UP000724672"/>
    </source>
</evidence>
<keyword evidence="3 5" id="KW-0663">Pyridoxal phosphate</keyword>
<evidence type="ECO:0000256" key="3">
    <source>
        <dbReference type="ARBA" id="ARBA00022898"/>
    </source>
</evidence>